<evidence type="ECO:0000256" key="1">
    <source>
        <dbReference type="SAM" id="MobiDB-lite"/>
    </source>
</evidence>
<dbReference type="Pfam" id="PF13592">
    <property type="entry name" value="HTH_33"/>
    <property type="match status" value="1"/>
</dbReference>
<feature type="region of interest" description="Disordered" evidence="1">
    <location>
        <begin position="147"/>
        <end position="181"/>
    </location>
</feature>
<dbReference type="EMBL" id="CADCTR010000487">
    <property type="protein sequence ID" value="CAA9243751.1"/>
    <property type="molecule type" value="Genomic_DNA"/>
</dbReference>
<protein>
    <recommendedName>
        <fullName evidence="2">Winged helix-turn helix domain-containing protein</fullName>
    </recommendedName>
</protein>
<dbReference type="AlphaFoldDB" id="A0A6J4I716"/>
<gene>
    <name evidence="3" type="ORF">AVDCRST_MAG93-1442</name>
</gene>
<evidence type="ECO:0000313" key="3">
    <source>
        <dbReference type="EMBL" id="CAA9243751.1"/>
    </source>
</evidence>
<proteinExistence type="predicted"/>
<dbReference type="InterPro" id="IPR025959">
    <property type="entry name" value="Winged_HTH_dom"/>
</dbReference>
<accession>A0A6J4I716</accession>
<name>A0A6J4I716_9CHLR</name>
<evidence type="ECO:0000259" key="2">
    <source>
        <dbReference type="Pfam" id="PF13592"/>
    </source>
</evidence>
<reference evidence="3" key="1">
    <citation type="submission" date="2020-02" db="EMBL/GenBank/DDBJ databases">
        <authorList>
            <person name="Meier V. D."/>
        </authorList>
    </citation>
    <scope>NUCLEOTIDE SEQUENCE</scope>
    <source>
        <strain evidence="3">AVDCRST_MAG93</strain>
    </source>
</reference>
<organism evidence="3">
    <name type="scientific">uncultured Chloroflexia bacterium</name>
    <dbReference type="NCBI Taxonomy" id="1672391"/>
    <lineage>
        <taxon>Bacteria</taxon>
        <taxon>Bacillati</taxon>
        <taxon>Chloroflexota</taxon>
        <taxon>Chloroflexia</taxon>
        <taxon>environmental samples</taxon>
    </lineage>
</organism>
<feature type="domain" description="Winged helix-turn helix" evidence="2">
    <location>
        <begin position="111"/>
        <end position="169"/>
    </location>
</feature>
<sequence>MPRTAKLEGHLSSDELQQRYLRCDHRADRTRWHALWLVSTGKSGNEAARLVGRTSGWISMLVRSYNEKGVRGVETVKREGQQWGGHEAALRWGTEEETQLREALRHATPEGEVWTAVKVAAWLSKRRGRKIHLVTGWRTMQHLRGSMQLPRPQHPGAASAEDQAAFQKNAWDADGTASDTA</sequence>